<feature type="compositionally biased region" description="Polar residues" evidence="7">
    <location>
        <begin position="13"/>
        <end position="23"/>
    </location>
</feature>
<dbReference type="PANTHER" id="PTHR24221">
    <property type="entry name" value="ATP-BINDING CASSETTE SUB-FAMILY B"/>
    <property type="match status" value="1"/>
</dbReference>
<dbReference type="SUPFAM" id="SSF52540">
    <property type="entry name" value="P-loop containing nucleoside triphosphate hydrolases"/>
    <property type="match status" value="2"/>
</dbReference>
<dbReference type="InterPro" id="IPR003439">
    <property type="entry name" value="ABC_transporter-like_ATP-bd"/>
</dbReference>
<evidence type="ECO:0000256" key="1">
    <source>
        <dbReference type="ARBA" id="ARBA00004141"/>
    </source>
</evidence>
<dbReference type="InterPro" id="IPR011527">
    <property type="entry name" value="ABC1_TM_dom"/>
</dbReference>
<gene>
    <name evidence="11" type="ORF">HYH03_018666</name>
</gene>
<dbReference type="PROSITE" id="PS50929">
    <property type="entry name" value="ABC_TM1F"/>
    <property type="match status" value="1"/>
</dbReference>
<organism evidence="11 12">
    <name type="scientific">Edaphochlamys debaryana</name>
    <dbReference type="NCBI Taxonomy" id="47281"/>
    <lineage>
        <taxon>Eukaryota</taxon>
        <taxon>Viridiplantae</taxon>
        <taxon>Chlorophyta</taxon>
        <taxon>core chlorophytes</taxon>
        <taxon>Chlorophyceae</taxon>
        <taxon>CS clade</taxon>
        <taxon>Chlamydomonadales</taxon>
        <taxon>Chlamydomonadales incertae sedis</taxon>
        <taxon>Edaphochlamys</taxon>
    </lineage>
</organism>
<dbReference type="GO" id="GO:0016887">
    <property type="term" value="F:ATP hydrolysis activity"/>
    <property type="evidence" value="ECO:0007669"/>
    <property type="project" value="InterPro"/>
</dbReference>
<evidence type="ECO:0000256" key="4">
    <source>
        <dbReference type="ARBA" id="ARBA00022840"/>
    </source>
</evidence>
<keyword evidence="12" id="KW-1185">Reference proteome</keyword>
<dbReference type="SUPFAM" id="SSF90123">
    <property type="entry name" value="ABC transporter transmembrane region"/>
    <property type="match status" value="1"/>
</dbReference>
<reference evidence="11" key="1">
    <citation type="journal article" date="2020" name="bioRxiv">
        <title>Comparative genomics of Chlamydomonas.</title>
        <authorList>
            <person name="Craig R.J."/>
            <person name="Hasan A.R."/>
            <person name="Ness R.W."/>
            <person name="Keightley P.D."/>
        </authorList>
    </citation>
    <scope>NUCLEOTIDE SEQUENCE</scope>
    <source>
        <strain evidence="11">CCAP 11/70</strain>
    </source>
</reference>
<dbReference type="GO" id="GO:0006879">
    <property type="term" value="P:intracellular iron ion homeostasis"/>
    <property type="evidence" value="ECO:0007669"/>
    <property type="project" value="TreeGrafter"/>
</dbReference>
<dbReference type="Proteomes" id="UP000612055">
    <property type="component" value="Unassembled WGS sequence"/>
</dbReference>
<sequence>MTTLRGGAMPLRTTGSSRGSRLMPISSSLRPFSAYLLPGGSSGSATSGAGGCAPAACGSAGARALASPSGRLLSSGLGLGTRLHPPSPCSRGPLRPPAAAALSVALQPDGSSGAAAGKGQPAAKPAHNGTGAGGRAPSASSYATVAATVAAQYPAVAELPPPPKSGQLSDVVPYLLKLALQEQHLAWRLAAAICCMIVAKMAGISLPLAFKSAVDSLASGLTPVALTAALWAVGRYCLLDCTRVVAKEAQSPFFAPVSQAVTRRVAYHTFAHVLDLDTRFHLDRRTGRVSRILERGNRSIAVLYRALVFTFLPTGIELGAVACLLAGAFGASLAAILGATFAAYVGWTVAVTQYSTDARKEVVALDNLTSSKAVDALLNYETVTLFNNSRLEVGLYDKHLRDFQQATLNTEKLSATLNAGQGLILAVGMSAILAAIIQRGSPAPGDLVMASGLIVQLWAPLQYLGWFYRELRSALVDMEEFFQILRTTSNIPDGDTPLPDRPLPAFAFASSRAAAAAAAAANGNCAASANGAPSASSLSHASSSAASPSSSSAAASPSAPREAQGLQVELVDVSFGYVPERQILRGVSLRVAPGESVAVVGSSGSGKSTILKLVTRLYDVWPDGVPPGAANAGAVEAGAAAKGGAEAHADDRASSGAGAGPSGRAPGVYLNGVDVRRLKLADLRSAIAVVPQDTALNYESIKENIRYGRPDATDAEVEEAARLARLHDTILSMQDGYDTIVGERGLKLSGGEKQRVAIARAFLRSPRLLICDEATSALDSATEAAIMRSLEELAAGRSALFVAHRLSTVRNCDRIVVLREGRVVEEGSHDQLMELGGEYAAMWALQAAKVAAGVEDGGVTDEEDLCEPPHGPGLGSGHGSGHGGSGQSGPGLSGAAVAAPALASRDGGALDSVDDVSGAGGVGRRAAAAAVAAAASAAAAVTVAVNAPALTEVAAAASTWQ</sequence>
<feature type="transmembrane region" description="Helical" evidence="8">
    <location>
        <begin position="216"/>
        <end position="238"/>
    </location>
</feature>
<feature type="region of interest" description="Disordered" evidence="7">
    <location>
        <begin position="537"/>
        <end position="560"/>
    </location>
</feature>
<feature type="transmembrane region" description="Helical" evidence="8">
    <location>
        <begin position="302"/>
        <end position="327"/>
    </location>
</feature>
<feature type="compositionally biased region" description="Low complexity" evidence="7">
    <location>
        <begin position="109"/>
        <end position="126"/>
    </location>
</feature>
<accession>A0A835XJU0</accession>
<dbReference type="PROSITE" id="PS50893">
    <property type="entry name" value="ABC_TRANSPORTER_2"/>
    <property type="match status" value="1"/>
</dbReference>
<dbReference type="PROSITE" id="PS00211">
    <property type="entry name" value="ABC_TRANSPORTER_1"/>
    <property type="match status" value="1"/>
</dbReference>
<feature type="transmembrane region" description="Helical" evidence="8">
    <location>
        <begin position="333"/>
        <end position="351"/>
    </location>
</feature>
<comment type="caution">
    <text evidence="11">The sequence shown here is derived from an EMBL/GenBank/DDBJ whole genome shotgun (WGS) entry which is preliminary data.</text>
</comment>
<dbReference type="GO" id="GO:0005524">
    <property type="term" value="F:ATP binding"/>
    <property type="evidence" value="ECO:0007669"/>
    <property type="project" value="UniProtKB-KW"/>
</dbReference>
<dbReference type="Gene3D" id="1.20.1560.10">
    <property type="entry name" value="ABC transporter type 1, transmembrane domain"/>
    <property type="match status" value="2"/>
</dbReference>
<feature type="region of interest" description="Disordered" evidence="7">
    <location>
        <begin position="1"/>
        <end position="23"/>
    </location>
</feature>
<keyword evidence="5 8" id="KW-1133">Transmembrane helix</keyword>
<evidence type="ECO:0000256" key="6">
    <source>
        <dbReference type="ARBA" id="ARBA00023136"/>
    </source>
</evidence>
<dbReference type="InterPro" id="IPR003593">
    <property type="entry name" value="AAA+_ATPase"/>
</dbReference>
<dbReference type="SMART" id="SM00382">
    <property type="entry name" value="AAA"/>
    <property type="match status" value="1"/>
</dbReference>
<evidence type="ECO:0000256" key="2">
    <source>
        <dbReference type="ARBA" id="ARBA00022692"/>
    </source>
</evidence>
<keyword evidence="3" id="KW-0547">Nucleotide-binding</keyword>
<evidence type="ECO:0000256" key="5">
    <source>
        <dbReference type="ARBA" id="ARBA00022989"/>
    </source>
</evidence>
<dbReference type="InterPro" id="IPR039421">
    <property type="entry name" value="Type_1_exporter"/>
</dbReference>
<evidence type="ECO:0000259" key="9">
    <source>
        <dbReference type="PROSITE" id="PS50893"/>
    </source>
</evidence>
<protein>
    <submittedName>
        <fullName evidence="11">Uncharacterized protein</fullName>
    </submittedName>
</protein>
<evidence type="ECO:0000313" key="11">
    <source>
        <dbReference type="EMBL" id="KAG2482405.1"/>
    </source>
</evidence>
<dbReference type="PANTHER" id="PTHR24221:SF470">
    <property type="entry name" value="MITOCHONDRIAL ABC TRANSPORTER ATM"/>
    <property type="match status" value="1"/>
</dbReference>
<dbReference type="Pfam" id="PF00664">
    <property type="entry name" value="ABC_membrane"/>
    <property type="match status" value="1"/>
</dbReference>
<name>A0A835XJU0_9CHLO</name>
<dbReference type="EMBL" id="JAEHOE010000225">
    <property type="protein sequence ID" value="KAG2482405.1"/>
    <property type="molecule type" value="Genomic_DNA"/>
</dbReference>
<feature type="transmembrane region" description="Helical" evidence="8">
    <location>
        <begin position="185"/>
        <end position="210"/>
    </location>
</feature>
<feature type="region of interest" description="Disordered" evidence="7">
    <location>
        <begin position="109"/>
        <end position="135"/>
    </location>
</feature>
<feature type="compositionally biased region" description="Gly residues" evidence="7">
    <location>
        <begin position="872"/>
        <end position="892"/>
    </location>
</feature>
<feature type="transmembrane region" description="Helical" evidence="8">
    <location>
        <begin position="422"/>
        <end position="441"/>
    </location>
</feature>
<comment type="subcellular location">
    <subcellularLocation>
        <location evidence="1">Membrane</location>
        <topology evidence="1">Multi-pass membrane protein</topology>
    </subcellularLocation>
</comment>
<keyword evidence="4" id="KW-0067">ATP-binding</keyword>
<proteinExistence type="predicted"/>
<dbReference type="CDD" id="cd18582">
    <property type="entry name" value="ABC_6TM_ATM1_ABCB7"/>
    <property type="match status" value="1"/>
</dbReference>
<dbReference type="GO" id="GO:0140359">
    <property type="term" value="F:ABC-type transporter activity"/>
    <property type="evidence" value="ECO:0007669"/>
    <property type="project" value="InterPro"/>
</dbReference>
<feature type="domain" description="ABC transporter" evidence="9">
    <location>
        <begin position="568"/>
        <end position="845"/>
    </location>
</feature>
<keyword evidence="2 8" id="KW-0812">Transmembrane</keyword>
<evidence type="ECO:0000256" key="7">
    <source>
        <dbReference type="SAM" id="MobiDB-lite"/>
    </source>
</evidence>
<dbReference type="AlphaFoldDB" id="A0A835XJU0"/>
<evidence type="ECO:0000313" key="12">
    <source>
        <dbReference type="Proteomes" id="UP000612055"/>
    </source>
</evidence>
<dbReference type="InterPro" id="IPR036640">
    <property type="entry name" value="ABC1_TM_sf"/>
</dbReference>
<evidence type="ECO:0000256" key="3">
    <source>
        <dbReference type="ARBA" id="ARBA00022741"/>
    </source>
</evidence>
<feature type="domain" description="ABC transmembrane type-1" evidence="10">
    <location>
        <begin position="190"/>
        <end position="473"/>
    </location>
</feature>
<evidence type="ECO:0000259" key="10">
    <source>
        <dbReference type="PROSITE" id="PS50929"/>
    </source>
</evidence>
<evidence type="ECO:0000256" key="8">
    <source>
        <dbReference type="SAM" id="Phobius"/>
    </source>
</evidence>
<dbReference type="InterPro" id="IPR017871">
    <property type="entry name" value="ABC_transporter-like_CS"/>
</dbReference>
<keyword evidence="6 8" id="KW-0472">Membrane</keyword>
<feature type="region of interest" description="Disordered" evidence="7">
    <location>
        <begin position="859"/>
        <end position="897"/>
    </location>
</feature>
<dbReference type="InterPro" id="IPR027417">
    <property type="entry name" value="P-loop_NTPase"/>
</dbReference>
<dbReference type="GO" id="GO:0005743">
    <property type="term" value="C:mitochondrial inner membrane"/>
    <property type="evidence" value="ECO:0007669"/>
    <property type="project" value="TreeGrafter"/>
</dbReference>
<dbReference type="Pfam" id="PF00005">
    <property type="entry name" value="ABC_tran"/>
    <property type="match status" value="1"/>
</dbReference>
<dbReference type="OrthoDB" id="6500128at2759"/>
<dbReference type="Gene3D" id="3.40.50.300">
    <property type="entry name" value="P-loop containing nucleotide triphosphate hydrolases"/>
    <property type="match status" value="1"/>
</dbReference>